<sequence>MTITFITGANKSLGYETARRLTELGHTVLLGARDAARGAEAAQRLGVRFVQLDVTDEASVAAAVADVEAHEGHIDVLINNAGITGPQTPADQITADAAIATYQVNLFGPIRVTAGFLPLLRRSDNPVVVNVASGLGSGAWTHDPAHVEFGVTAPLYTSSKSALIMLTTQYAKGIPDVKFNVVDPGYTATDLNGHSGHQTVTEGTDAIVAMASIGTDGPTGTFTDRTGVVPW</sequence>
<reference evidence="5 6" key="1">
    <citation type="submission" date="2019-04" db="EMBL/GenBank/DDBJ databases">
        <authorList>
            <person name="Jiang L."/>
        </authorList>
    </citation>
    <scope>NUCLEOTIDE SEQUENCE [LARGE SCALE GENOMIC DNA]</scope>
    <source>
        <strain evidence="5 6">YIM 131853</strain>
    </source>
</reference>
<dbReference type="InterPro" id="IPR020904">
    <property type="entry name" value="Sc_DH/Rdtase_CS"/>
</dbReference>
<accession>A0A4S4FU65</accession>
<keyword evidence="3" id="KW-0560">Oxidoreductase</keyword>
<dbReference type="GO" id="GO:0016491">
    <property type="term" value="F:oxidoreductase activity"/>
    <property type="evidence" value="ECO:0007669"/>
    <property type="project" value="UniProtKB-KW"/>
</dbReference>
<dbReference type="Gene3D" id="3.40.50.720">
    <property type="entry name" value="NAD(P)-binding Rossmann-like Domain"/>
    <property type="match status" value="1"/>
</dbReference>
<dbReference type="PRINTS" id="PR00080">
    <property type="entry name" value="SDRFAMILY"/>
</dbReference>
<evidence type="ECO:0000256" key="4">
    <source>
        <dbReference type="RuleBase" id="RU000363"/>
    </source>
</evidence>
<dbReference type="InterPro" id="IPR036291">
    <property type="entry name" value="NAD(P)-bd_dom_sf"/>
</dbReference>
<gene>
    <name evidence="5" type="ORF">E6C64_02990</name>
</gene>
<keyword evidence="6" id="KW-1185">Reference proteome</keyword>
<evidence type="ECO:0000313" key="5">
    <source>
        <dbReference type="EMBL" id="THG33335.1"/>
    </source>
</evidence>
<evidence type="ECO:0000256" key="2">
    <source>
        <dbReference type="ARBA" id="ARBA00022857"/>
    </source>
</evidence>
<protein>
    <submittedName>
        <fullName evidence="5">SDR family NAD(P)-dependent oxidoreductase</fullName>
    </submittedName>
</protein>
<dbReference type="Proteomes" id="UP000309133">
    <property type="component" value="Unassembled WGS sequence"/>
</dbReference>
<dbReference type="PANTHER" id="PTHR43490:SF99">
    <property type="entry name" value="SHORT-CHAIN DEHYDROGENASE_REDUCTASE"/>
    <property type="match status" value="1"/>
</dbReference>
<evidence type="ECO:0000256" key="1">
    <source>
        <dbReference type="ARBA" id="ARBA00006484"/>
    </source>
</evidence>
<dbReference type="AlphaFoldDB" id="A0A4S4FU65"/>
<proteinExistence type="inferred from homology"/>
<name>A0A4S4FU65_9MICO</name>
<dbReference type="RefSeq" id="WP_136426117.1">
    <property type="nucleotide sequence ID" value="NZ_SSSM01000001.1"/>
</dbReference>
<dbReference type="OrthoDB" id="9781117at2"/>
<evidence type="ECO:0000313" key="6">
    <source>
        <dbReference type="Proteomes" id="UP000309133"/>
    </source>
</evidence>
<dbReference type="PANTHER" id="PTHR43490">
    <property type="entry name" value="(+)-NEOMENTHOL DEHYDROGENASE"/>
    <property type="match status" value="1"/>
</dbReference>
<dbReference type="InterPro" id="IPR002347">
    <property type="entry name" value="SDR_fam"/>
</dbReference>
<dbReference type="PROSITE" id="PS00061">
    <property type="entry name" value="ADH_SHORT"/>
    <property type="match status" value="1"/>
</dbReference>
<evidence type="ECO:0000256" key="3">
    <source>
        <dbReference type="ARBA" id="ARBA00023002"/>
    </source>
</evidence>
<dbReference type="PRINTS" id="PR00081">
    <property type="entry name" value="GDHRDH"/>
</dbReference>
<organism evidence="5 6">
    <name type="scientific">Naasia lichenicola</name>
    <dbReference type="NCBI Taxonomy" id="2565933"/>
    <lineage>
        <taxon>Bacteria</taxon>
        <taxon>Bacillati</taxon>
        <taxon>Actinomycetota</taxon>
        <taxon>Actinomycetes</taxon>
        <taxon>Micrococcales</taxon>
        <taxon>Microbacteriaceae</taxon>
        <taxon>Naasia</taxon>
    </lineage>
</organism>
<dbReference type="EMBL" id="SSSM01000001">
    <property type="protein sequence ID" value="THG33335.1"/>
    <property type="molecule type" value="Genomic_DNA"/>
</dbReference>
<comment type="caution">
    <text evidence="5">The sequence shown here is derived from an EMBL/GenBank/DDBJ whole genome shotgun (WGS) entry which is preliminary data.</text>
</comment>
<comment type="similarity">
    <text evidence="1 4">Belongs to the short-chain dehydrogenases/reductases (SDR) family.</text>
</comment>
<dbReference type="Pfam" id="PF00106">
    <property type="entry name" value="adh_short"/>
    <property type="match status" value="1"/>
</dbReference>
<keyword evidence="2" id="KW-0521">NADP</keyword>
<dbReference type="SUPFAM" id="SSF51735">
    <property type="entry name" value="NAD(P)-binding Rossmann-fold domains"/>
    <property type="match status" value="1"/>
</dbReference>